<feature type="compositionally biased region" description="Polar residues" evidence="1">
    <location>
        <begin position="117"/>
        <end position="137"/>
    </location>
</feature>
<dbReference type="AlphaFoldDB" id="A0A4S4K419"/>
<feature type="region of interest" description="Disordered" evidence="1">
    <location>
        <begin position="82"/>
        <end position="149"/>
    </location>
</feature>
<evidence type="ECO:0000313" key="2">
    <source>
        <dbReference type="EMBL" id="THG92463.1"/>
    </source>
</evidence>
<feature type="compositionally biased region" description="Pro residues" evidence="1">
    <location>
        <begin position="101"/>
        <end position="115"/>
    </location>
</feature>
<feature type="compositionally biased region" description="Polar residues" evidence="1">
    <location>
        <begin position="85"/>
        <end position="100"/>
    </location>
</feature>
<accession>A0A4S4K419</accession>
<sequence length="477" mass="53108">CNDHEAVYFRWASAILKSNHMATPAPNRAIGRPGPRRCQEEPCKSTRINLKCGQKSCKKHCIKNGGCGLPDHFVADENSVPALSFTPSNQEPQLNVSVPGTTPPPPPPPPSPPPSFLSATQDSSPSTVSHEVSTVSIPSRAIDPAPNPRHATHLKQVFTDRHAEEDLLAERSRKASAALLLSQQIAEQQVFIHVWICDGVKPKLVAYQEGFNPWPFFSVSAGVLEDLGLREAGTPMGTCTRFMLYNKSHKLWFRVKQDHCIKIRSISRHTSTKIKTVRPFAISATIFPEDIALAFAAVKKEDSDVVDLTLLPDSPIVIHDSDSDNSNSSRQLRGKQRATGIGFDEFPMAPSSSDNDDDEELSMEKQPEEKVWPSDYHTVDVVNAFYRCTQAAHEAGNSVPKEFRSCFPGVPFKSSTYHENRHRWYNASQVDRNQFYNYGRRRDGLWKNFARANAAPHADVKAAKKRTARALSRSDSE</sequence>
<comment type="caution">
    <text evidence="2">The sequence shown here is derived from an EMBL/GenBank/DDBJ whole genome shotgun (WGS) entry which is preliminary data.</text>
</comment>
<proteinExistence type="predicted"/>
<protein>
    <submittedName>
        <fullName evidence="2">Uncharacterized protein</fullName>
    </submittedName>
</protein>
<evidence type="ECO:0000313" key="3">
    <source>
        <dbReference type="Proteomes" id="UP000309038"/>
    </source>
</evidence>
<dbReference type="EMBL" id="SGPJ01001226">
    <property type="protein sequence ID" value="THG92463.1"/>
    <property type="molecule type" value="Genomic_DNA"/>
</dbReference>
<feature type="region of interest" description="Disordered" evidence="1">
    <location>
        <begin position="342"/>
        <end position="369"/>
    </location>
</feature>
<gene>
    <name evidence="2" type="ORF">EW026_g8448</name>
</gene>
<feature type="non-terminal residue" evidence="2">
    <location>
        <position position="1"/>
    </location>
</feature>
<organism evidence="2 3">
    <name type="scientific">Hermanssonia centrifuga</name>
    <dbReference type="NCBI Taxonomy" id="98765"/>
    <lineage>
        <taxon>Eukaryota</taxon>
        <taxon>Fungi</taxon>
        <taxon>Dikarya</taxon>
        <taxon>Basidiomycota</taxon>
        <taxon>Agaricomycotina</taxon>
        <taxon>Agaricomycetes</taxon>
        <taxon>Polyporales</taxon>
        <taxon>Meruliaceae</taxon>
        <taxon>Hermanssonia</taxon>
    </lineage>
</organism>
<dbReference type="Proteomes" id="UP000309038">
    <property type="component" value="Unassembled WGS sequence"/>
</dbReference>
<reference evidence="2 3" key="1">
    <citation type="submission" date="2019-02" db="EMBL/GenBank/DDBJ databases">
        <title>Genome sequencing of the rare red list fungi Phlebia centrifuga.</title>
        <authorList>
            <person name="Buettner E."/>
            <person name="Kellner H."/>
        </authorList>
    </citation>
    <scope>NUCLEOTIDE SEQUENCE [LARGE SCALE GENOMIC DNA]</scope>
    <source>
        <strain evidence="2 3">DSM 108282</strain>
    </source>
</reference>
<evidence type="ECO:0000256" key="1">
    <source>
        <dbReference type="SAM" id="MobiDB-lite"/>
    </source>
</evidence>
<feature type="region of interest" description="Disordered" evidence="1">
    <location>
        <begin position="457"/>
        <end position="477"/>
    </location>
</feature>
<name>A0A4S4K419_9APHY</name>
<keyword evidence="3" id="KW-1185">Reference proteome</keyword>